<comment type="caution">
    <text evidence="11">The sequence shown here is derived from an EMBL/GenBank/DDBJ whole genome shotgun (WGS) entry which is preliminary data.</text>
</comment>
<dbReference type="GO" id="GO:0005524">
    <property type="term" value="F:ATP binding"/>
    <property type="evidence" value="ECO:0007669"/>
    <property type="project" value="UniProtKB-UniRule"/>
</dbReference>
<dbReference type="InterPro" id="IPR036187">
    <property type="entry name" value="DNA_mismatch_repair_MutS_sf"/>
</dbReference>
<protein>
    <recommendedName>
        <fullName evidence="8">Endonuclease MutS2</fullName>
        <ecNumber evidence="8">3.1.-.-</ecNumber>
    </recommendedName>
    <alternativeName>
        <fullName evidence="8">Ribosome-associated protein quality control-upstream factor</fullName>
        <shortName evidence="8">RQC-upstream factor</shortName>
        <shortName evidence="8">RqcU</shortName>
        <ecNumber evidence="8">3.6.4.-</ecNumber>
    </alternativeName>
</protein>
<dbReference type="NCBIfam" id="TIGR01069">
    <property type="entry name" value="mutS2"/>
    <property type="match status" value="1"/>
</dbReference>
<keyword evidence="9" id="KW-0175">Coiled coil</keyword>
<dbReference type="GO" id="GO:0043023">
    <property type="term" value="F:ribosomal large subunit binding"/>
    <property type="evidence" value="ECO:0007669"/>
    <property type="project" value="UniProtKB-UniRule"/>
</dbReference>
<evidence type="ECO:0000313" key="11">
    <source>
        <dbReference type="EMBL" id="MBO8435338.1"/>
    </source>
</evidence>
<dbReference type="Gene3D" id="3.40.50.300">
    <property type="entry name" value="P-loop containing nucleotide triphosphate hydrolases"/>
    <property type="match status" value="1"/>
</dbReference>
<keyword evidence="8 11" id="KW-0255">Endonuclease</keyword>
<evidence type="ECO:0000256" key="9">
    <source>
        <dbReference type="SAM" id="Coils"/>
    </source>
</evidence>
<dbReference type="InterPro" id="IPR005747">
    <property type="entry name" value="MutS2"/>
</dbReference>
<reference evidence="11" key="2">
    <citation type="journal article" date="2021" name="PeerJ">
        <title>Extensive microbial diversity within the chicken gut microbiome revealed by metagenomics and culture.</title>
        <authorList>
            <person name="Gilroy R."/>
            <person name="Ravi A."/>
            <person name="Getino M."/>
            <person name="Pursley I."/>
            <person name="Horton D.L."/>
            <person name="Alikhan N.F."/>
            <person name="Baker D."/>
            <person name="Gharbi K."/>
            <person name="Hall N."/>
            <person name="Watson M."/>
            <person name="Adriaenssens E.M."/>
            <person name="Foster-Nyarko E."/>
            <person name="Jarju S."/>
            <person name="Secka A."/>
            <person name="Antonio M."/>
            <person name="Oren A."/>
            <person name="Chaudhuri R.R."/>
            <person name="La Ragione R."/>
            <person name="Hildebrand F."/>
            <person name="Pallen M.J."/>
        </authorList>
    </citation>
    <scope>NUCLEOTIDE SEQUENCE</scope>
    <source>
        <strain evidence="11">F6-4510</strain>
    </source>
</reference>
<dbReference type="Proteomes" id="UP000823611">
    <property type="component" value="Unassembled WGS sequence"/>
</dbReference>
<dbReference type="PIRSF" id="PIRSF005814">
    <property type="entry name" value="MutS_YshD"/>
    <property type="match status" value="1"/>
</dbReference>
<comment type="function">
    <text evidence="8">Endonuclease that is involved in the suppression of homologous recombination and thus may have a key role in the control of bacterial genetic diversity.</text>
</comment>
<keyword evidence="7 8" id="KW-0238">DNA-binding</keyword>
<evidence type="ECO:0000256" key="1">
    <source>
        <dbReference type="ARBA" id="ARBA00022722"/>
    </source>
</evidence>
<dbReference type="PANTHER" id="PTHR48466">
    <property type="entry name" value="OS10G0509000 PROTEIN-RELATED"/>
    <property type="match status" value="1"/>
</dbReference>
<dbReference type="SMART" id="SM00463">
    <property type="entry name" value="SMR"/>
    <property type="match status" value="1"/>
</dbReference>
<dbReference type="Pfam" id="PF01713">
    <property type="entry name" value="Smr"/>
    <property type="match status" value="1"/>
</dbReference>
<evidence type="ECO:0000256" key="6">
    <source>
        <dbReference type="ARBA" id="ARBA00022884"/>
    </source>
</evidence>
<dbReference type="Pfam" id="PF00488">
    <property type="entry name" value="MutS_V"/>
    <property type="match status" value="1"/>
</dbReference>
<keyword evidence="4 8" id="KW-0378">Hydrolase</keyword>
<comment type="function">
    <text evidence="8">Acts as a ribosome collision sensor, splitting the ribosome into its 2 subunits. Detects stalled/collided 70S ribosomes which it binds and splits by an ATP-hydrolysis driven conformational change. Acts upstream of the ribosome quality control system (RQC), a ribosome-associated complex that mediates the extraction of incompletely synthesized nascent chains from stalled ribosomes and their subsequent degradation. Probably generates substrates for RQC.</text>
</comment>
<dbReference type="CDD" id="cd03280">
    <property type="entry name" value="ABC_MutS2"/>
    <property type="match status" value="1"/>
</dbReference>
<evidence type="ECO:0000313" key="12">
    <source>
        <dbReference type="Proteomes" id="UP000823611"/>
    </source>
</evidence>
<accession>A0A9D9H5A6</accession>
<comment type="subunit">
    <text evidence="8">Homodimer. Binds to stalled ribosomes, contacting rRNA.</text>
</comment>
<organism evidence="11 12">
    <name type="scientific">Candidatus Fimicola merdigallinarum</name>
    <dbReference type="NCBI Taxonomy" id="2840819"/>
    <lineage>
        <taxon>Bacteria</taxon>
        <taxon>Bacillati</taxon>
        <taxon>Bacillota</taxon>
        <taxon>Clostridia</taxon>
        <taxon>Lachnospirales</taxon>
        <taxon>Lachnospiraceae</taxon>
        <taxon>Lachnospiraceae incertae sedis</taxon>
        <taxon>Candidatus Fimicola</taxon>
    </lineage>
</organism>
<dbReference type="InterPro" id="IPR000432">
    <property type="entry name" value="DNA_mismatch_repair_MutS_C"/>
</dbReference>
<dbReference type="InterPro" id="IPR045076">
    <property type="entry name" value="MutS"/>
</dbReference>
<dbReference type="GO" id="GO:0006298">
    <property type="term" value="P:mismatch repair"/>
    <property type="evidence" value="ECO:0007669"/>
    <property type="project" value="InterPro"/>
</dbReference>
<dbReference type="PROSITE" id="PS00486">
    <property type="entry name" value="DNA_MISMATCH_REPAIR_2"/>
    <property type="match status" value="1"/>
</dbReference>
<dbReference type="SUPFAM" id="SSF160443">
    <property type="entry name" value="SMR domain-like"/>
    <property type="match status" value="1"/>
</dbReference>
<dbReference type="FunFam" id="3.40.50.300:FF:000830">
    <property type="entry name" value="Endonuclease MutS2"/>
    <property type="match status" value="1"/>
</dbReference>
<evidence type="ECO:0000256" key="8">
    <source>
        <dbReference type="HAMAP-Rule" id="MF_00092"/>
    </source>
</evidence>
<dbReference type="GO" id="GO:0140664">
    <property type="term" value="F:ATP-dependent DNA damage sensor activity"/>
    <property type="evidence" value="ECO:0007669"/>
    <property type="project" value="InterPro"/>
</dbReference>
<keyword evidence="1 8" id="KW-0540">Nuclease</keyword>
<feature type="binding site" evidence="8">
    <location>
        <begin position="334"/>
        <end position="341"/>
    </location>
    <ligand>
        <name>ATP</name>
        <dbReference type="ChEBI" id="CHEBI:30616"/>
    </ligand>
</feature>
<dbReference type="SUPFAM" id="SSF48334">
    <property type="entry name" value="DNA repair protein MutS, domain III"/>
    <property type="match status" value="1"/>
</dbReference>
<evidence type="ECO:0000256" key="3">
    <source>
        <dbReference type="ARBA" id="ARBA00022741"/>
    </source>
</evidence>
<dbReference type="GO" id="GO:0072344">
    <property type="term" value="P:rescue of stalled ribosome"/>
    <property type="evidence" value="ECO:0007669"/>
    <property type="project" value="UniProtKB-UniRule"/>
</dbReference>
<dbReference type="SMART" id="SM00533">
    <property type="entry name" value="MUTSd"/>
    <property type="match status" value="1"/>
</dbReference>
<keyword evidence="2 8" id="KW-0699">rRNA-binding</keyword>
<dbReference type="GO" id="GO:0045910">
    <property type="term" value="P:negative regulation of DNA recombination"/>
    <property type="evidence" value="ECO:0007669"/>
    <property type="project" value="InterPro"/>
</dbReference>
<dbReference type="InterPro" id="IPR036063">
    <property type="entry name" value="Smr_dom_sf"/>
</dbReference>
<keyword evidence="6 8" id="KW-0694">RNA-binding</keyword>
<dbReference type="EC" id="3.1.-.-" evidence="8"/>
<evidence type="ECO:0000256" key="7">
    <source>
        <dbReference type="ARBA" id="ARBA00023125"/>
    </source>
</evidence>
<dbReference type="PROSITE" id="PS50828">
    <property type="entry name" value="SMR"/>
    <property type="match status" value="1"/>
</dbReference>
<reference evidence="11" key="1">
    <citation type="submission" date="2020-10" db="EMBL/GenBank/DDBJ databases">
        <authorList>
            <person name="Gilroy R."/>
        </authorList>
    </citation>
    <scope>NUCLEOTIDE SEQUENCE</scope>
    <source>
        <strain evidence="11">F6-4510</strain>
    </source>
</reference>
<dbReference type="GO" id="GO:0019843">
    <property type="term" value="F:rRNA binding"/>
    <property type="evidence" value="ECO:0007669"/>
    <property type="project" value="UniProtKB-UniRule"/>
</dbReference>
<evidence type="ECO:0000256" key="2">
    <source>
        <dbReference type="ARBA" id="ARBA00022730"/>
    </source>
</evidence>
<dbReference type="InterPro" id="IPR007696">
    <property type="entry name" value="DNA_mismatch_repair_MutS_core"/>
</dbReference>
<dbReference type="Gene3D" id="3.30.1370.110">
    <property type="match status" value="1"/>
</dbReference>
<feature type="domain" description="Smr" evidence="10">
    <location>
        <begin position="716"/>
        <end position="791"/>
    </location>
</feature>
<keyword evidence="3 8" id="KW-0547">Nucleotide-binding</keyword>
<dbReference type="SMART" id="SM00534">
    <property type="entry name" value="MUTSac"/>
    <property type="match status" value="1"/>
</dbReference>
<proteinExistence type="inferred from homology"/>
<dbReference type="InterPro" id="IPR002625">
    <property type="entry name" value="Smr_dom"/>
</dbReference>
<evidence type="ECO:0000256" key="4">
    <source>
        <dbReference type="ARBA" id="ARBA00022801"/>
    </source>
</evidence>
<gene>
    <name evidence="8" type="primary">mutS2</name>
    <name evidence="8" type="synonym">rqcU</name>
    <name evidence="11" type="ORF">IAC55_08480</name>
</gene>
<dbReference type="InterPro" id="IPR027417">
    <property type="entry name" value="P-loop_NTPase"/>
</dbReference>
<dbReference type="GO" id="GO:0016887">
    <property type="term" value="F:ATP hydrolysis activity"/>
    <property type="evidence" value="ECO:0007669"/>
    <property type="project" value="InterPro"/>
</dbReference>
<dbReference type="HAMAP" id="MF_00092">
    <property type="entry name" value="MutS2"/>
    <property type="match status" value="1"/>
</dbReference>
<keyword evidence="5 8" id="KW-0067">ATP-binding</keyword>
<dbReference type="Gene3D" id="1.10.1420.10">
    <property type="match status" value="2"/>
</dbReference>
<dbReference type="Pfam" id="PF20297">
    <property type="entry name" value="MSSS"/>
    <property type="match status" value="1"/>
</dbReference>
<dbReference type="SUPFAM" id="SSF52540">
    <property type="entry name" value="P-loop containing nucleoside triphosphate hydrolases"/>
    <property type="match status" value="1"/>
</dbReference>
<dbReference type="EMBL" id="JADIMX010000166">
    <property type="protein sequence ID" value="MBO8435338.1"/>
    <property type="molecule type" value="Genomic_DNA"/>
</dbReference>
<sequence>MNEKAFKTLEFNKILNKLIDFAVSPMGKERASNLTPSVVLSDIVNSQKETSEAVSMAMRKGSLSLGGLREIRPQLKRASMGGTLSIEELMNIGEFLYACKKAKNYSKNENKAESYEILDGLFGLIELIPKLESEISRCILSETEISDDASTGLRNVRKEIRGANDKIREQLNSIINSSAYRNMLQDFVITIRNDRYCVPVKAEYRSSFPGMIHDQSNTGSTIFIEPMSVVQLNNKIKELQAKEKEEIEKVLAYLSEMVTENCHILEANLEVLTQLDFIFAKANLSISMRGTEPKFNTKGYINIKKARHPLLDDDKVVPIDIYLGKEFTTLLITGPNTGGKTVALKTLGVFTLMGQSGLHIPAFDNSELAVFDNVFADIGDEQSIEQSLSTFSAHMSNIVKILDEVTSNSLVLFDELGAGTDPTEGAALALAIIQHLFKRGIRTAVTTHYSELKVYALSTDGVENACCEFSVETLRPTYRLLIGIPGKSNAFAISKRLGLQQYIIDMAKEFLDKEDIRLEDVITDLEISKRSVVYEQERAEEYRKEAENLKKEVEKQKQKINEQREKILNKAREDAKLIYIKAKEEADGIIKELNKQAKAKSVHKMNEERLKLKNKIGEMQEKSSRNVNKKVNAKPLKSLSSGDKVYVISFDQYGTALSKPDNNGDVMVQMGIMKIKVPLKELAMDERVEETKPTNNTRKITTKVKAGKSQFISPEIDCRGETVEEALGNIDKYIDDSYLAGLKKITIIHGKGTGVLRKAVWEYLRKNPHVASYRQGDFTEGELGVTVVELK</sequence>
<evidence type="ECO:0000256" key="5">
    <source>
        <dbReference type="ARBA" id="ARBA00022840"/>
    </source>
</evidence>
<name>A0A9D9H5A6_9FIRM</name>
<comment type="similarity">
    <text evidence="8">Belongs to the DNA mismatch repair MutS family. MutS2 subfamily.</text>
</comment>
<dbReference type="GO" id="GO:0030983">
    <property type="term" value="F:mismatched DNA binding"/>
    <property type="evidence" value="ECO:0007669"/>
    <property type="project" value="InterPro"/>
</dbReference>
<dbReference type="EC" id="3.6.4.-" evidence="8"/>
<dbReference type="InterPro" id="IPR046893">
    <property type="entry name" value="MSSS"/>
</dbReference>
<dbReference type="AlphaFoldDB" id="A0A9D9H5A6"/>
<feature type="coiled-coil region" evidence="9">
    <location>
        <begin position="532"/>
        <end position="573"/>
    </location>
</feature>
<evidence type="ECO:0000259" key="10">
    <source>
        <dbReference type="PROSITE" id="PS50828"/>
    </source>
</evidence>
<dbReference type="PANTHER" id="PTHR48466:SF2">
    <property type="entry name" value="OS10G0509000 PROTEIN"/>
    <property type="match status" value="1"/>
</dbReference>
<dbReference type="GO" id="GO:0004519">
    <property type="term" value="F:endonuclease activity"/>
    <property type="evidence" value="ECO:0007669"/>
    <property type="project" value="UniProtKB-UniRule"/>
</dbReference>